<evidence type="ECO:0000256" key="2">
    <source>
        <dbReference type="ARBA" id="ARBA00022989"/>
    </source>
</evidence>
<keyword evidence="1 4" id="KW-0812">Transmembrane</keyword>
<name>A0A1T4JWG6_9HYPH</name>
<dbReference type="AlphaFoldDB" id="A0A1T4JWG6"/>
<dbReference type="Proteomes" id="UP000190092">
    <property type="component" value="Unassembled WGS sequence"/>
</dbReference>
<dbReference type="Pfam" id="PF04588">
    <property type="entry name" value="HIG_1_N"/>
    <property type="match status" value="1"/>
</dbReference>
<dbReference type="PROSITE" id="PS51503">
    <property type="entry name" value="HIG1"/>
    <property type="match status" value="1"/>
</dbReference>
<dbReference type="STRING" id="225324.SAMN02745126_00534"/>
<evidence type="ECO:0000256" key="3">
    <source>
        <dbReference type="ARBA" id="ARBA00023136"/>
    </source>
</evidence>
<feature type="transmembrane region" description="Helical" evidence="4">
    <location>
        <begin position="6"/>
        <end position="27"/>
    </location>
</feature>
<evidence type="ECO:0000313" key="7">
    <source>
        <dbReference type="Proteomes" id="UP000190092"/>
    </source>
</evidence>
<evidence type="ECO:0000259" key="5">
    <source>
        <dbReference type="PROSITE" id="PS51503"/>
    </source>
</evidence>
<dbReference type="OrthoDB" id="7284889at2"/>
<dbReference type="EMBL" id="FUWJ01000001">
    <property type="protein sequence ID" value="SJZ34516.1"/>
    <property type="molecule type" value="Genomic_DNA"/>
</dbReference>
<keyword evidence="3 4" id="KW-0472">Membrane</keyword>
<reference evidence="7" key="1">
    <citation type="submission" date="2017-02" db="EMBL/GenBank/DDBJ databases">
        <authorList>
            <person name="Varghese N."/>
            <person name="Submissions S."/>
        </authorList>
    </citation>
    <scope>NUCLEOTIDE SEQUENCE [LARGE SCALE GENOMIC DNA]</scope>
    <source>
        <strain evidence="7">ATCC 27094</strain>
    </source>
</reference>
<evidence type="ECO:0000256" key="4">
    <source>
        <dbReference type="SAM" id="Phobius"/>
    </source>
</evidence>
<feature type="transmembrane region" description="Helical" evidence="4">
    <location>
        <begin position="48"/>
        <end position="67"/>
    </location>
</feature>
<keyword evidence="7" id="KW-1185">Reference proteome</keyword>
<keyword evidence="2 4" id="KW-1133">Transmembrane helix</keyword>
<proteinExistence type="predicted"/>
<protein>
    <submittedName>
        <fullName evidence="6">Hypoxia induced protein conserved region</fullName>
    </submittedName>
</protein>
<accession>A0A1T4JWG6</accession>
<evidence type="ECO:0000313" key="6">
    <source>
        <dbReference type="EMBL" id="SJZ34516.1"/>
    </source>
</evidence>
<dbReference type="RefSeq" id="WP_085932262.1">
    <property type="nucleotide sequence ID" value="NZ_FUWJ01000001.1"/>
</dbReference>
<feature type="domain" description="HIG1" evidence="5">
    <location>
        <begin position="1"/>
        <end position="70"/>
    </location>
</feature>
<organism evidence="6 7">
    <name type="scientific">Enhydrobacter aerosaccus</name>
    <dbReference type="NCBI Taxonomy" id="225324"/>
    <lineage>
        <taxon>Bacteria</taxon>
        <taxon>Pseudomonadati</taxon>
        <taxon>Pseudomonadota</taxon>
        <taxon>Alphaproteobacteria</taxon>
        <taxon>Hyphomicrobiales</taxon>
        <taxon>Enhydrobacter</taxon>
    </lineage>
</organism>
<evidence type="ECO:0000256" key="1">
    <source>
        <dbReference type="ARBA" id="ARBA00022692"/>
    </source>
</evidence>
<dbReference type="InterPro" id="IPR007667">
    <property type="entry name" value="Hypoxia_induced_domain"/>
</dbReference>
<gene>
    <name evidence="6" type="ORF">SAMN02745126_00534</name>
</gene>
<sequence>MKLASILFVLVMISGLATLGILFAGLVSMARGPTDSIERARSSNKLMWWRVRLQLLTIGLILLWYLASRA</sequence>